<dbReference type="PRINTS" id="PR00455">
    <property type="entry name" value="HTHTETR"/>
</dbReference>
<name>A0A6J6GBN4_9ZZZZ</name>
<gene>
    <name evidence="5" type="ORF">UFOPK1835_00177</name>
</gene>
<accession>A0A6J6GBN4</accession>
<dbReference type="GO" id="GO:0000976">
    <property type="term" value="F:transcription cis-regulatory region binding"/>
    <property type="evidence" value="ECO:0007669"/>
    <property type="project" value="TreeGrafter"/>
</dbReference>
<keyword evidence="3" id="KW-0804">Transcription</keyword>
<dbReference type="Pfam" id="PF00440">
    <property type="entry name" value="TetR_N"/>
    <property type="match status" value="1"/>
</dbReference>
<organism evidence="5">
    <name type="scientific">freshwater metagenome</name>
    <dbReference type="NCBI Taxonomy" id="449393"/>
    <lineage>
        <taxon>unclassified sequences</taxon>
        <taxon>metagenomes</taxon>
        <taxon>ecological metagenomes</taxon>
    </lineage>
</organism>
<evidence type="ECO:0000259" key="4">
    <source>
        <dbReference type="PROSITE" id="PS50977"/>
    </source>
</evidence>
<evidence type="ECO:0000256" key="1">
    <source>
        <dbReference type="ARBA" id="ARBA00023015"/>
    </source>
</evidence>
<evidence type="ECO:0000256" key="3">
    <source>
        <dbReference type="ARBA" id="ARBA00023163"/>
    </source>
</evidence>
<evidence type="ECO:0000256" key="2">
    <source>
        <dbReference type="ARBA" id="ARBA00023125"/>
    </source>
</evidence>
<reference evidence="5" key="1">
    <citation type="submission" date="2020-05" db="EMBL/GenBank/DDBJ databases">
        <authorList>
            <person name="Chiriac C."/>
            <person name="Salcher M."/>
            <person name="Ghai R."/>
            <person name="Kavagutti S V."/>
        </authorList>
    </citation>
    <scope>NUCLEOTIDE SEQUENCE</scope>
</reference>
<dbReference type="AlphaFoldDB" id="A0A6J6GBN4"/>
<proteinExistence type="predicted"/>
<evidence type="ECO:0000313" key="5">
    <source>
        <dbReference type="EMBL" id="CAB4597870.1"/>
    </source>
</evidence>
<dbReference type="PANTHER" id="PTHR30055:SF234">
    <property type="entry name" value="HTH-TYPE TRANSCRIPTIONAL REGULATOR BETI"/>
    <property type="match status" value="1"/>
</dbReference>
<feature type="domain" description="HTH tetR-type" evidence="4">
    <location>
        <begin position="17"/>
        <end position="77"/>
    </location>
</feature>
<dbReference type="EMBL" id="CAEZUP010000004">
    <property type="protein sequence ID" value="CAB4597870.1"/>
    <property type="molecule type" value="Genomic_DNA"/>
</dbReference>
<sequence length="213" mass="23558">MTETTSGQLRVNLRPEHPTALRLIDVTVEMIDAHGEVAVRVQDVVAAAGVQIPVLYRHFGNREGLIQAAHVRRMQNELASFLEEGRERAGLAQNRDEFLRTFDQVLDVLFGPERADARFKRLNVVGSGYGRPEMEAVLVELQQEASGRLGELLKPAQDQGWIPATLAIPTFIAWLTGLAMSQTLIDLVDDAELTQGWIAMSKKTAMAILSDTI</sequence>
<dbReference type="InterPro" id="IPR001647">
    <property type="entry name" value="HTH_TetR"/>
</dbReference>
<dbReference type="PANTHER" id="PTHR30055">
    <property type="entry name" value="HTH-TYPE TRANSCRIPTIONAL REGULATOR RUTR"/>
    <property type="match status" value="1"/>
</dbReference>
<dbReference type="GO" id="GO:0003700">
    <property type="term" value="F:DNA-binding transcription factor activity"/>
    <property type="evidence" value="ECO:0007669"/>
    <property type="project" value="TreeGrafter"/>
</dbReference>
<dbReference type="InterPro" id="IPR050109">
    <property type="entry name" value="HTH-type_TetR-like_transc_reg"/>
</dbReference>
<dbReference type="Gene3D" id="1.10.357.10">
    <property type="entry name" value="Tetracycline Repressor, domain 2"/>
    <property type="match status" value="1"/>
</dbReference>
<dbReference type="PROSITE" id="PS50977">
    <property type="entry name" value="HTH_TETR_2"/>
    <property type="match status" value="1"/>
</dbReference>
<dbReference type="InterPro" id="IPR009057">
    <property type="entry name" value="Homeodomain-like_sf"/>
</dbReference>
<keyword evidence="2" id="KW-0238">DNA-binding</keyword>
<keyword evidence="1" id="KW-0805">Transcription regulation</keyword>
<dbReference type="SUPFAM" id="SSF46689">
    <property type="entry name" value="Homeodomain-like"/>
    <property type="match status" value="1"/>
</dbReference>
<protein>
    <submittedName>
        <fullName evidence="5">Unannotated protein</fullName>
    </submittedName>
</protein>